<organism evidence="2 3">
    <name type="scientific">Streptococcus oriscaviae</name>
    <dbReference type="NCBI Taxonomy" id="2781599"/>
    <lineage>
        <taxon>Bacteria</taxon>
        <taxon>Bacillati</taxon>
        <taxon>Bacillota</taxon>
        <taxon>Bacilli</taxon>
        <taxon>Lactobacillales</taxon>
        <taxon>Streptococcaceae</taxon>
        <taxon>Streptococcus</taxon>
    </lineage>
</organism>
<accession>A0ABX7YMC3</accession>
<evidence type="ECO:0000313" key="2">
    <source>
        <dbReference type="EMBL" id="QUE54845.1"/>
    </source>
</evidence>
<reference evidence="2 3" key="1">
    <citation type="submission" date="2021-04" db="EMBL/GenBank/DDBJ databases">
        <title>Complete genome sequence of a novel Streptococcus species.</title>
        <authorList>
            <person name="Teng J.L.L."/>
        </authorList>
    </citation>
    <scope>NUCLEOTIDE SEQUENCE [LARGE SCALE GENOMIC DNA]</scope>
    <source>
        <strain evidence="2 3">HKU75</strain>
    </source>
</reference>
<feature type="transmembrane region" description="Helical" evidence="1">
    <location>
        <begin position="36"/>
        <end position="55"/>
    </location>
</feature>
<gene>
    <name evidence="2" type="ORF">INT76_02880</name>
</gene>
<protein>
    <submittedName>
        <fullName evidence="2">Uncharacterized protein</fullName>
    </submittedName>
</protein>
<keyword evidence="3" id="KW-1185">Reference proteome</keyword>
<name>A0ABX7YMC3_9STRE</name>
<evidence type="ECO:0000313" key="3">
    <source>
        <dbReference type="Proteomes" id="UP000677616"/>
    </source>
</evidence>
<dbReference type="Proteomes" id="UP000677616">
    <property type="component" value="Chromosome"/>
</dbReference>
<dbReference type="RefSeq" id="WP_212571988.1">
    <property type="nucleotide sequence ID" value="NZ_CP073084.1"/>
</dbReference>
<dbReference type="EMBL" id="CP073084">
    <property type="protein sequence ID" value="QUE54845.1"/>
    <property type="molecule type" value="Genomic_DNA"/>
</dbReference>
<evidence type="ECO:0000256" key="1">
    <source>
        <dbReference type="SAM" id="Phobius"/>
    </source>
</evidence>
<keyword evidence="1" id="KW-0812">Transmembrane</keyword>
<keyword evidence="1" id="KW-0472">Membrane</keyword>
<feature type="transmembrane region" description="Helical" evidence="1">
    <location>
        <begin position="6"/>
        <end position="24"/>
    </location>
</feature>
<proteinExistence type="predicted"/>
<sequence>MKKALTSGIISFVLIYVSCILFCPASQDLAKTIFRYLSWSLPASIIIGILTYMGICKSSTP</sequence>
<keyword evidence="1" id="KW-1133">Transmembrane helix</keyword>